<keyword evidence="3" id="KW-1015">Disulfide bond</keyword>
<feature type="transmembrane region" description="Helical" evidence="4">
    <location>
        <begin position="248"/>
        <end position="268"/>
    </location>
</feature>
<dbReference type="WBParaSite" id="Hba_01917">
    <property type="protein sequence ID" value="Hba_01917"/>
    <property type="gene ID" value="Hba_01917"/>
</dbReference>
<keyword evidence="7" id="KW-1185">Reference proteome</keyword>
<keyword evidence="4" id="KW-1133">Transmembrane helix</keyword>
<evidence type="ECO:0000256" key="4">
    <source>
        <dbReference type="SAM" id="Phobius"/>
    </source>
</evidence>
<evidence type="ECO:0000313" key="8">
    <source>
        <dbReference type="WBParaSite" id="Hba_01917"/>
    </source>
</evidence>
<dbReference type="InterPro" id="IPR001881">
    <property type="entry name" value="EGF-like_Ca-bd_dom"/>
</dbReference>
<dbReference type="GO" id="GO:0030154">
    <property type="term" value="P:cell differentiation"/>
    <property type="evidence" value="ECO:0007669"/>
    <property type="project" value="InterPro"/>
</dbReference>
<sequence length="349" mass="39370">MLSISIAGYFLLTVFEDVNECEYGYCAHGICINMVSSLFRLFPIYYICNATTLGSYRCDCFAGFVGVDCQILATTVNCTLDGSMSCQNGGICKTENEDYTCKCLSTFEVYVLMVVAVHSLILIAKQYLSGDVVIVVLSDPIEFIQLVNKFLMTLSVKLRATRVPVPNNQVGDISKNLLAYDGTYEIKSSILCHLNRFILSTLFFVFFLWRISIFSCYCYLQDFSDLGMPIFEAFAHRPNPPTQSASSLFAFTIGCLAIMIVIATVFILQQRTRKRRIVEATSTWCPPKETAELNARGPYGRTPVMWLADNKSNKTELDLVEDLHRLRFVGADLNIQDDLYIYIHLLILL</sequence>
<dbReference type="Pfam" id="PF06816">
    <property type="entry name" value="NOD"/>
    <property type="match status" value="1"/>
</dbReference>
<dbReference type="PROSITE" id="PS01186">
    <property type="entry name" value="EGF_2"/>
    <property type="match status" value="1"/>
</dbReference>
<dbReference type="InterPro" id="IPR010660">
    <property type="entry name" value="Notch_NOD_dom"/>
</dbReference>
<dbReference type="InterPro" id="IPR000742">
    <property type="entry name" value="EGF"/>
</dbReference>
<keyword evidence="4" id="KW-0812">Transmembrane</keyword>
<dbReference type="Proteomes" id="UP000095283">
    <property type="component" value="Unplaced"/>
</dbReference>
<evidence type="ECO:0000256" key="1">
    <source>
        <dbReference type="ARBA" id="ARBA00022536"/>
    </source>
</evidence>
<evidence type="ECO:0000256" key="2">
    <source>
        <dbReference type="ARBA" id="ARBA00022737"/>
    </source>
</evidence>
<protein>
    <submittedName>
        <fullName evidence="8">EGF-like domain-containing protein</fullName>
    </submittedName>
</protein>
<organism evidence="7 8">
    <name type="scientific">Heterorhabditis bacteriophora</name>
    <name type="common">Entomopathogenic nematode worm</name>
    <dbReference type="NCBI Taxonomy" id="37862"/>
    <lineage>
        <taxon>Eukaryota</taxon>
        <taxon>Metazoa</taxon>
        <taxon>Ecdysozoa</taxon>
        <taxon>Nematoda</taxon>
        <taxon>Chromadorea</taxon>
        <taxon>Rhabditida</taxon>
        <taxon>Rhabditina</taxon>
        <taxon>Rhabditomorpha</taxon>
        <taxon>Strongyloidea</taxon>
        <taxon>Heterorhabditidae</taxon>
        <taxon>Heterorhabditis</taxon>
    </lineage>
</organism>
<dbReference type="SMART" id="SM00179">
    <property type="entry name" value="EGF_CA"/>
    <property type="match status" value="1"/>
</dbReference>
<keyword evidence="1" id="KW-0245">EGF-like domain</keyword>
<dbReference type="PROSITE" id="PS00022">
    <property type="entry name" value="EGF_1"/>
    <property type="match status" value="1"/>
</dbReference>
<keyword evidence="2" id="KW-0677">Repeat</keyword>
<dbReference type="GO" id="GO:0016020">
    <property type="term" value="C:membrane"/>
    <property type="evidence" value="ECO:0007669"/>
    <property type="project" value="UniProtKB-SubCell"/>
</dbReference>
<name>A0A1I7WB69_HETBA</name>
<feature type="transmembrane region" description="Helical" evidence="4">
    <location>
        <begin position="197"/>
        <end position="220"/>
    </location>
</feature>
<dbReference type="CDD" id="cd00054">
    <property type="entry name" value="EGF_CA"/>
    <property type="match status" value="1"/>
</dbReference>
<dbReference type="PANTHER" id="PTHR24049">
    <property type="entry name" value="CRUMBS FAMILY MEMBER"/>
    <property type="match status" value="1"/>
</dbReference>
<evidence type="ECO:0000256" key="3">
    <source>
        <dbReference type="ARBA" id="ARBA00023157"/>
    </source>
</evidence>
<keyword evidence="4" id="KW-0472">Membrane</keyword>
<dbReference type="InterPro" id="IPR051022">
    <property type="entry name" value="Notch_Cell-Fate_Det"/>
</dbReference>
<feature type="domain" description="EGF-like" evidence="5 6">
    <location>
        <begin position="58"/>
        <end position="69"/>
    </location>
</feature>
<dbReference type="GO" id="GO:0005509">
    <property type="term" value="F:calcium ion binding"/>
    <property type="evidence" value="ECO:0007669"/>
    <property type="project" value="InterPro"/>
</dbReference>
<reference evidence="8" key="1">
    <citation type="submission" date="2016-11" db="UniProtKB">
        <authorList>
            <consortium name="WormBaseParasite"/>
        </authorList>
    </citation>
    <scope>IDENTIFICATION</scope>
</reference>
<proteinExistence type="predicted"/>
<accession>A0A1I7WB69</accession>
<evidence type="ECO:0000313" key="7">
    <source>
        <dbReference type="Proteomes" id="UP000095283"/>
    </source>
</evidence>
<dbReference type="AlphaFoldDB" id="A0A1I7WB69"/>
<dbReference type="SMART" id="SM00181">
    <property type="entry name" value="EGF"/>
    <property type="match status" value="2"/>
</dbReference>
<evidence type="ECO:0000259" key="5">
    <source>
        <dbReference type="PROSITE" id="PS00022"/>
    </source>
</evidence>
<dbReference type="Gene3D" id="2.10.25.10">
    <property type="entry name" value="Laminin"/>
    <property type="match status" value="1"/>
</dbReference>
<evidence type="ECO:0000259" key="6">
    <source>
        <dbReference type="PROSITE" id="PS01186"/>
    </source>
</evidence>